<dbReference type="EMBL" id="JAWDGP010005999">
    <property type="protein sequence ID" value="KAK3748700.1"/>
    <property type="molecule type" value="Genomic_DNA"/>
</dbReference>
<proteinExistence type="predicted"/>
<protein>
    <submittedName>
        <fullName evidence="1">Uncharacterized protein</fullName>
    </submittedName>
</protein>
<evidence type="ECO:0000313" key="2">
    <source>
        <dbReference type="Proteomes" id="UP001283361"/>
    </source>
</evidence>
<dbReference type="AlphaFoldDB" id="A0AAE0YLC5"/>
<reference evidence="1" key="1">
    <citation type="journal article" date="2023" name="G3 (Bethesda)">
        <title>A reference genome for the long-term kleptoplast-retaining sea slug Elysia crispata morphotype clarki.</title>
        <authorList>
            <person name="Eastman K.E."/>
            <person name="Pendleton A.L."/>
            <person name="Shaikh M.A."/>
            <person name="Suttiyut T."/>
            <person name="Ogas R."/>
            <person name="Tomko P."/>
            <person name="Gavelis G."/>
            <person name="Widhalm J.R."/>
            <person name="Wisecaver J.H."/>
        </authorList>
    </citation>
    <scope>NUCLEOTIDE SEQUENCE</scope>
    <source>
        <strain evidence="1">ECLA1</strain>
    </source>
</reference>
<name>A0AAE0YLC5_9GAST</name>
<keyword evidence="2" id="KW-1185">Reference proteome</keyword>
<gene>
    <name evidence="1" type="ORF">RRG08_019408</name>
</gene>
<comment type="caution">
    <text evidence="1">The sequence shown here is derived from an EMBL/GenBank/DDBJ whole genome shotgun (WGS) entry which is preliminary data.</text>
</comment>
<evidence type="ECO:0000313" key="1">
    <source>
        <dbReference type="EMBL" id="KAK3748700.1"/>
    </source>
</evidence>
<sequence length="84" mass="9322">MASDTCSCTGVPRWLRTSLLIAAAGQHNLHVRDLIRQRMTEYGTELLGRQSGFPTPMSTDNGNSRRTLGRQAQLTLTEANETNF</sequence>
<dbReference type="Proteomes" id="UP001283361">
    <property type="component" value="Unassembled WGS sequence"/>
</dbReference>
<accession>A0AAE0YLC5</accession>
<organism evidence="1 2">
    <name type="scientific">Elysia crispata</name>
    <name type="common">lettuce slug</name>
    <dbReference type="NCBI Taxonomy" id="231223"/>
    <lineage>
        <taxon>Eukaryota</taxon>
        <taxon>Metazoa</taxon>
        <taxon>Spiralia</taxon>
        <taxon>Lophotrochozoa</taxon>
        <taxon>Mollusca</taxon>
        <taxon>Gastropoda</taxon>
        <taxon>Heterobranchia</taxon>
        <taxon>Euthyneura</taxon>
        <taxon>Panpulmonata</taxon>
        <taxon>Sacoglossa</taxon>
        <taxon>Placobranchoidea</taxon>
        <taxon>Plakobranchidae</taxon>
        <taxon>Elysia</taxon>
    </lineage>
</organism>